<evidence type="ECO:0000313" key="2">
    <source>
        <dbReference type="Proteomes" id="UP000217790"/>
    </source>
</evidence>
<accession>A0A2H3EFR9</accession>
<evidence type="ECO:0000313" key="1">
    <source>
        <dbReference type="EMBL" id="PBK98246.1"/>
    </source>
</evidence>
<organism evidence="1 2">
    <name type="scientific">Armillaria gallica</name>
    <name type="common">Bulbous honey fungus</name>
    <name type="synonym">Armillaria bulbosa</name>
    <dbReference type="NCBI Taxonomy" id="47427"/>
    <lineage>
        <taxon>Eukaryota</taxon>
        <taxon>Fungi</taxon>
        <taxon>Dikarya</taxon>
        <taxon>Basidiomycota</taxon>
        <taxon>Agaricomycotina</taxon>
        <taxon>Agaricomycetes</taxon>
        <taxon>Agaricomycetidae</taxon>
        <taxon>Agaricales</taxon>
        <taxon>Marasmiineae</taxon>
        <taxon>Physalacriaceae</taxon>
        <taxon>Armillaria</taxon>
    </lineage>
</organism>
<protein>
    <submittedName>
        <fullName evidence="1">Uncharacterized protein</fullName>
    </submittedName>
</protein>
<dbReference type="STRING" id="47427.A0A2H3EFR9"/>
<dbReference type="EMBL" id="KZ293648">
    <property type="protein sequence ID" value="PBK98246.1"/>
    <property type="molecule type" value="Genomic_DNA"/>
</dbReference>
<reference evidence="2" key="1">
    <citation type="journal article" date="2017" name="Nat. Ecol. Evol.">
        <title>Genome expansion and lineage-specific genetic innovations in the forest pathogenic fungi Armillaria.</title>
        <authorList>
            <person name="Sipos G."/>
            <person name="Prasanna A.N."/>
            <person name="Walter M.C."/>
            <person name="O'Connor E."/>
            <person name="Balint B."/>
            <person name="Krizsan K."/>
            <person name="Kiss B."/>
            <person name="Hess J."/>
            <person name="Varga T."/>
            <person name="Slot J."/>
            <person name="Riley R."/>
            <person name="Boka B."/>
            <person name="Rigling D."/>
            <person name="Barry K."/>
            <person name="Lee J."/>
            <person name="Mihaltcheva S."/>
            <person name="LaButti K."/>
            <person name="Lipzen A."/>
            <person name="Waldron R."/>
            <person name="Moloney N.M."/>
            <person name="Sperisen C."/>
            <person name="Kredics L."/>
            <person name="Vagvoelgyi C."/>
            <person name="Patrignani A."/>
            <person name="Fitzpatrick D."/>
            <person name="Nagy I."/>
            <person name="Doyle S."/>
            <person name="Anderson J.B."/>
            <person name="Grigoriev I.V."/>
            <person name="Gueldener U."/>
            <person name="Muensterkoetter M."/>
            <person name="Nagy L.G."/>
        </authorList>
    </citation>
    <scope>NUCLEOTIDE SEQUENCE [LARGE SCALE GENOMIC DNA]</scope>
    <source>
        <strain evidence="2">Ar21-2</strain>
    </source>
</reference>
<dbReference type="OrthoDB" id="10608065at2759"/>
<proteinExistence type="predicted"/>
<gene>
    <name evidence="1" type="ORF">ARMGADRAFT_572135</name>
</gene>
<dbReference type="AlphaFoldDB" id="A0A2H3EFR9"/>
<keyword evidence="2" id="KW-1185">Reference proteome</keyword>
<dbReference type="InParanoid" id="A0A2H3EFR9"/>
<sequence>MSLHDHHVDSDIMLDPSPQLIGRGNFASVYVILASLVTSKEVHSEVDGPATSSRVRHQSTDPIISTLSSLCLAHLRTTALTILIHFTARGSPFRPVASGSFAAFDLLNLWTNTFSVECDPGSAVVDV</sequence>
<dbReference type="Proteomes" id="UP000217790">
    <property type="component" value="Unassembled WGS sequence"/>
</dbReference>
<name>A0A2H3EFR9_ARMGA</name>